<dbReference type="CDD" id="cd09917">
    <property type="entry name" value="F-box_SF"/>
    <property type="match status" value="1"/>
</dbReference>
<dbReference type="Gene3D" id="1.20.1280.50">
    <property type="match status" value="1"/>
</dbReference>
<feature type="compositionally biased region" description="Polar residues" evidence="1">
    <location>
        <begin position="274"/>
        <end position="291"/>
    </location>
</feature>
<reference evidence="3 4" key="1">
    <citation type="submission" date="2023-08" db="EMBL/GenBank/DDBJ databases">
        <title>Black Yeasts Isolated from many extreme environments.</title>
        <authorList>
            <person name="Coleine C."/>
            <person name="Stajich J.E."/>
            <person name="Selbmann L."/>
        </authorList>
    </citation>
    <scope>NUCLEOTIDE SEQUENCE [LARGE SCALE GENOMIC DNA]</scope>
    <source>
        <strain evidence="3 4">CCFEE 5885</strain>
    </source>
</reference>
<dbReference type="InterPro" id="IPR001810">
    <property type="entry name" value="F-box_dom"/>
</dbReference>
<organism evidence="3 4">
    <name type="scientific">Lithohypha guttulata</name>
    <dbReference type="NCBI Taxonomy" id="1690604"/>
    <lineage>
        <taxon>Eukaryota</taxon>
        <taxon>Fungi</taxon>
        <taxon>Dikarya</taxon>
        <taxon>Ascomycota</taxon>
        <taxon>Pezizomycotina</taxon>
        <taxon>Eurotiomycetes</taxon>
        <taxon>Chaetothyriomycetidae</taxon>
        <taxon>Chaetothyriales</taxon>
        <taxon>Trichomeriaceae</taxon>
        <taxon>Lithohypha</taxon>
    </lineage>
</organism>
<protein>
    <recommendedName>
        <fullName evidence="2">F-box domain-containing protein</fullName>
    </recommendedName>
</protein>
<dbReference type="PROSITE" id="PS50181">
    <property type="entry name" value="FBOX"/>
    <property type="match status" value="1"/>
</dbReference>
<dbReference type="SUPFAM" id="SSF81383">
    <property type="entry name" value="F-box domain"/>
    <property type="match status" value="1"/>
</dbReference>
<evidence type="ECO:0000256" key="1">
    <source>
        <dbReference type="SAM" id="MobiDB-lite"/>
    </source>
</evidence>
<dbReference type="EMBL" id="JAVRRG010000069">
    <property type="protein sequence ID" value="KAK5091814.1"/>
    <property type="molecule type" value="Genomic_DNA"/>
</dbReference>
<comment type="caution">
    <text evidence="3">The sequence shown here is derived from an EMBL/GenBank/DDBJ whole genome shotgun (WGS) entry which is preliminary data.</text>
</comment>
<dbReference type="Proteomes" id="UP001345013">
    <property type="component" value="Unassembled WGS sequence"/>
</dbReference>
<dbReference type="SMART" id="SM00256">
    <property type="entry name" value="FBOX"/>
    <property type="match status" value="1"/>
</dbReference>
<evidence type="ECO:0000313" key="3">
    <source>
        <dbReference type="EMBL" id="KAK5091814.1"/>
    </source>
</evidence>
<evidence type="ECO:0000259" key="2">
    <source>
        <dbReference type="PROSITE" id="PS50181"/>
    </source>
</evidence>
<dbReference type="Pfam" id="PF12937">
    <property type="entry name" value="F-box-like"/>
    <property type="match status" value="1"/>
</dbReference>
<dbReference type="InterPro" id="IPR036047">
    <property type="entry name" value="F-box-like_dom_sf"/>
</dbReference>
<gene>
    <name evidence="3" type="ORF">LTR24_005813</name>
</gene>
<name>A0ABR0K7V5_9EURO</name>
<keyword evidence="4" id="KW-1185">Reference proteome</keyword>
<sequence length="566" mass="65883">MTLDALPQDILLLILQYLEAYDLRRLQLVSRCFRATFSEHIYLRTILKGYSHAREVRYLLFKDYQALSSSQSLSQRHNYHPTDLQTIFNTIATRYYHLTQGKSRSIRRINLRALDQSGHWLPTPQWDYHESQPGGRLYHEHASHIQLRSVNGVSKPYLFRPTLWSYDDGLLVFAPARNEEEKRWTVEETSHVGSERKTGVLHEDRCLVVLNLESDAQTEVPFDVHGKIIRNLRLKERVLIVEWAERDAFHDLNMVDRVHRHFATAFRIKETRTNENSQPSDTSTFHEASTADRQPSVKLDVHFHSEWRIHFLGFPLTSRDHFFSTHTATHYCLYYWQPNRSLWTGDEDQPIEALQVWDISQACPYRPSEDPGNIHRDSFGKDGPYMVAKFAMRMLGYLGARQQGRISLLGLSLDSQMRTVSVRQNVFESGQGYFDPAERNWCASVTSFPFVGLGPVHRREGHVELPSYRGHCSMESDEIEEIEKWFLPVMDVVDRSADVRFSLIETCFTGMMIENRVMLRLKVLGEWRDVVGEVAKEVGVMGRIAGDERWVIGQNERLQVVVARFQ</sequence>
<proteinExistence type="predicted"/>
<feature type="region of interest" description="Disordered" evidence="1">
    <location>
        <begin position="270"/>
        <end position="291"/>
    </location>
</feature>
<feature type="domain" description="F-box" evidence="2">
    <location>
        <begin position="1"/>
        <end position="46"/>
    </location>
</feature>
<accession>A0ABR0K7V5</accession>
<evidence type="ECO:0000313" key="4">
    <source>
        <dbReference type="Proteomes" id="UP001345013"/>
    </source>
</evidence>